<evidence type="ECO:0000256" key="5">
    <source>
        <dbReference type="ARBA" id="ARBA00022485"/>
    </source>
</evidence>
<comment type="cofactor">
    <cofactor evidence="1 11">
        <name>[4Fe-4S] cluster</name>
        <dbReference type="ChEBI" id="CHEBI:49883"/>
    </cofactor>
</comment>
<dbReference type="InterPro" id="IPR004642">
    <property type="entry name" value="Ser_deHydtase_asu"/>
</dbReference>
<dbReference type="RefSeq" id="WP_038091722.1">
    <property type="nucleotide sequence ID" value="NZ_JMIR01000030.1"/>
</dbReference>
<evidence type="ECO:0000256" key="1">
    <source>
        <dbReference type="ARBA" id="ARBA00001966"/>
    </source>
</evidence>
<feature type="domain" description="Serine dehydratase-like alpha subunit" evidence="12">
    <location>
        <begin position="16"/>
        <end position="276"/>
    </location>
</feature>
<organism evidence="13 14">
    <name type="scientific">Tumebacillus flagellatus</name>
    <dbReference type="NCBI Taxonomy" id="1157490"/>
    <lineage>
        <taxon>Bacteria</taxon>
        <taxon>Bacillati</taxon>
        <taxon>Bacillota</taxon>
        <taxon>Bacilli</taxon>
        <taxon>Bacillales</taxon>
        <taxon>Alicyclobacillaceae</taxon>
        <taxon>Tumebacillus</taxon>
    </lineage>
</organism>
<dbReference type="PANTHER" id="PTHR30182:SF1">
    <property type="entry name" value="L-SERINE DEHYDRATASE 1"/>
    <property type="match status" value="1"/>
</dbReference>
<evidence type="ECO:0000256" key="7">
    <source>
        <dbReference type="ARBA" id="ARBA00023004"/>
    </source>
</evidence>
<dbReference type="GO" id="GO:0006094">
    <property type="term" value="P:gluconeogenesis"/>
    <property type="evidence" value="ECO:0007669"/>
    <property type="project" value="UniProtKB-KW"/>
</dbReference>
<accession>A0A074LLG4</accession>
<sequence>MRFTNLAEMVAICEQEGKPIYELMIEEHVQETGTTREKVIEQMTESFHVMMQSVERGLTEDIRSFSGLTGGDAKRVYEYAQKGKTLLGKQATEAVAMALSTSEVNAAMGLVVATPTAGSCGILPGVLSSLKQSLGATEEQLVLGMFTAAAVGYVVANNASISGAGGGCQAEVGSATAMAAAAAVELAGGSPTQAIQAAGLALKNVLGLVCDPVAGLVEIPCIIRNGFGSVLALAGADMALAGVRSVIPPDEVILAMYNIGKQMPVELRETALGGLADTPTGRRLEKQIYGDDTKEA</sequence>
<dbReference type="eggNOG" id="COG1760">
    <property type="taxonomic scope" value="Bacteria"/>
</dbReference>
<protein>
    <recommendedName>
        <fullName evidence="11">L-serine dehydratase</fullName>
        <ecNumber evidence="11">4.3.1.17</ecNumber>
    </recommendedName>
</protein>
<dbReference type="Proteomes" id="UP000027931">
    <property type="component" value="Unassembled WGS sequence"/>
</dbReference>
<dbReference type="GO" id="GO:0046872">
    <property type="term" value="F:metal ion binding"/>
    <property type="evidence" value="ECO:0007669"/>
    <property type="project" value="UniProtKB-KW"/>
</dbReference>
<keyword evidence="4 11" id="KW-0312">Gluconeogenesis</keyword>
<dbReference type="Pfam" id="PF03313">
    <property type="entry name" value="SDH_alpha"/>
    <property type="match status" value="1"/>
</dbReference>
<evidence type="ECO:0000256" key="11">
    <source>
        <dbReference type="RuleBase" id="RU366059"/>
    </source>
</evidence>
<keyword evidence="7 11" id="KW-0408">Iron</keyword>
<comment type="similarity">
    <text evidence="3 11">Belongs to the iron-sulfur dependent L-serine dehydratase family.</text>
</comment>
<evidence type="ECO:0000256" key="9">
    <source>
        <dbReference type="ARBA" id="ARBA00023239"/>
    </source>
</evidence>
<keyword evidence="6 11" id="KW-0479">Metal-binding</keyword>
<dbReference type="STRING" id="1157490.EL26_18120"/>
<dbReference type="InterPro" id="IPR005130">
    <property type="entry name" value="Ser_deHydtase-like_asu"/>
</dbReference>
<reference evidence="13 14" key="1">
    <citation type="journal article" date="2013" name="Int. J. Syst. Evol. Microbiol.">
        <title>Tumebacillus flagellatus sp. nov., an alpha-amylase/pullulanase-producing bacterium isolated from cassava wastewater.</title>
        <authorList>
            <person name="Wang Q."/>
            <person name="Xie N."/>
            <person name="Qin Y."/>
            <person name="Shen N."/>
            <person name="Zhu J."/>
            <person name="Mi H."/>
            <person name="Huang R."/>
        </authorList>
    </citation>
    <scope>NUCLEOTIDE SEQUENCE [LARGE SCALE GENOMIC DNA]</scope>
    <source>
        <strain evidence="13 14">GST4</strain>
    </source>
</reference>
<proteinExistence type="inferred from homology"/>
<evidence type="ECO:0000256" key="8">
    <source>
        <dbReference type="ARBA" id="ARBA00023014"/>
    </source>
</evidence>
<evidence type="ECO:0000256" key="10">
    <source>
        <dbReference type="ARBA" id="ARBA00049406"/>
    </source>
</evidence>
<name>A0A074LLG4_9BACL</name>
<dbReference type="PANTHER" id="PTHR30182">
    <property type="entry name" value="L-SERINE DEHYDRATASE"/>
    <property type="match status" value="1"/>
</dbReference>
<dbReference type="InterPro" id="IPR051318">
    <property type="entry name" value="Fe-S_L-Ser"/>
</dbReference>
<keyword evidence="8 11" id="KW-0411">Iron-sulfur</keyword>
<comment type="catalytic activity">
    <reaction evidence="10 11">
        <text>L-serine = pyruvate + NH4(+)</text>
        <dbReference type="Rhea" id="RHEA:19169"/>
        <dbReference type="ChEBI" id="CHEBI:15361"/>
        <dbReference type="ChEBI" id="CHEBI:28938"/>
        <dbReference type="ChEBI" id="CHEBI:33384"/>
        <dbReference type="EC" id="4.3.1.17"/>
    </reaction>
</comment>
<evidence type="ECO:0000259" key="12">
    <source>
        <dbReference type="Pfam" id="PF03313"/>
    </source>
</evidence>
<evidence type="ECO:0000256" key="4">
    <source>
        <dbReference type="ARBA" id="ARBA00022432"/>
    </source>
</evidence>
<keyword evidence="14" id="KW-1185">Reference proteome</keyword>
<evidence type="ECO:0000256" key="2">
    <source>
        <dbReference type="ARBA" id="ARBA00004742"/>
    </source>
</evidence>
<dbReference type="EC" id="4.3.1.17" evidence="11"/>
<comment type="caution">
    <text evidence="13">The sequence shown here is derived from an EMBL/GenBank/DDBJ whole genome shotgun (WGS) entry which is preliminary data.</text>
</comment>
<dbReference type="AlphaFoldDB" id="A0A074LLG4"/>
<evidence type="ECO:0000256" key="3">
    <source>
        <dbReference type="ARBA" id="ARBA00008636"/>
    </source>
</evidence>
<gene>
    <name evidence="13" type="ORF">EL26_18120</name>
</gene>
<dbReference type="GO" id="GO:0051539">
    <property type="term" value="F:4 iron, 4 sulfur cluster binding"/>
    <property type="evidence" value="ECO:0007669"/>
    <property type="project" value="UniProtKB-UniRule"/>
</dbReference>
<dbReference type="NCBIfam" id="TIGR00718">
    <property type="entry name" value="sda_alpha"/>
    <property type="match status" value="1"/>
</dbReference>
<keyword evidence="5 11" id="KW-0004">4Fe-4S</keyword>
<dbReference type="EMBL" id="JMIR01000030">
    <property type="protein sequence ID" value="KEO81944.1"/>
    <property type="molecule type" value="Genomic_DNA"/>
</dbReference>
<dbReference type="OrthoDB" id="9805537at2"/>
<dbReference type="GO" id="GO:0003941">
    <property type="term" value="F:L-serine ammonia-lyase activity"/>
    <property type="evidence" value="ECO:0007669"/>
    <property type="project" value="UniProtKB-UniRule"/>
</dbReference>
<evidence type="ECO:0000256" key="6">
    <source>
        <dbReference type="ARBA" id="ARBA00022723"/>
    </source>
</evidence>
<comment type="pathway">
    <text evidence="2">Carbohydrate biosynthesis; gluconeogenesis.</text>
</comment>
<evidence type="ECO:0000313" key="13">
    <source>
        <dbReference type="EMBL" id="KEO81944.1"/>
    </source>
</evidence>
<keyword evidence="9 11" id="KW-0456">Lyase</keyword>
<evidence type="ECO:0000313" key="14">
    <source>
        <dbReference type="Proteomes" id="UP000027931"/>
    </source>
</evidence>